<comment type="cofactor">
    <cofactor evidence="1">
        <name>FMN</name>
        <dbReference type="ChEBI" id="CHEBI:58210"/>
    </cofactor>
</comment>
<dbReference type="GO" id="GO:0006915">
    <property type="term" value="P:apoptotic process"/>
    <property type="evidence" value="ECO:0007669"/>
    <property type="project" value="UniProtKB-ARBA"/>
</dbReference>
<evidence type="ECO:0000256" key="2">
    <source>
        <dbReference type="ARBA" id="ARBA00005979"/>
    </source>
</evidence>
<evidence type="ECO:0000313" key="6">
    <source>
        <dbReference type="Proteomes" id="UP000094112"/>
    </source>
</evidence>
<accession>A0A1E3P975</accession>
<feature type="domain" description="NADH:flavin oxidoreductase/NADH oxidase N-terminal" evidence="4">
    <location>
        <begin position="14"/>
        <end position="362"/>
    </location>
</feature>
<reference evidence="5 6" key="1">
    <citation type="journal article" date="2016" name="Proc. Natl. Acad. Sci. U.S.A.">
        <title>Comparative genomics of biotechnologically important yeasts.</title>
        <authorList>
            <person name="Riley R."/>
            <person name="Haridas S."/>
            <person name="Wolfe K.H."/>
            <person name="Lopes M.R."/>
            <person name="Hittinger C.T."/>
            <person name="Goeker M."/>
            <person name="Salamov A.A."/>
            <person name="Wisecaver J.H."/>
            <person name="Long T.M."/>
            <person name="Calvey C.H."/>
            <person name="Aerts A.L."/>
            <person name="Barry K.W."/>
            <person name="Choi C."/>
            <person name="Clum A."/>
            <person name="Coughlan A.Y."/>
            <person name="Deshpande S."/>
            <person name="Douglass A.P."/>
            <person name="Hanson S.J."/>
            <person name="Klenk H.-P."/>
            <person name="LaButti K.M."/>
            <person name="Lapidus A."/>
            <person name="Lindquist E.A."/>
            <person name="Lipzen A.M."/>
            <person name="Meier-Kolthoff J.P."/>
            <person name="Ohm R.A."/>
            <person name="Otillar R.P."/>
            <person name="Pangilinan J.L."/>
            <person name="Peng Y."/>
            <person name="Rokas A."/>
            <person name="Rosa C.A."/>
            <person name="Scheuner C."/>
            <person name="Sibirny A.A."/>
            <person name="Slot J.C."/>
            <person name="Stielow J.B."/>
            <person name="Sun H."/>
            <person name="Kurtzman C.P."/>
            <person name="Blackwell M."/>
            <person name="Grigoriev I.V."/>
            <person name="Jeffries T.W."/>
        </authorList>
    </citation>
    <scope>NUCLEOTIDE SEQUENCE [LARGE SCALE GENOMIC DNA]</scope>
    <source>
        <strain evidence="6">ATCC 58044 / CBS 1984 / NCYC 433 / NRRL Y-366-8</strain>
    </source>
</reference>
<evidence type="ECO:0000256" key="3">
    <source>
        <dbReference type="ARBA" id="ARBA00022643"/>
    </source>
</evidence>
<dbReference type="SUPFAM" id="SSF51395">
    <property type="entry name" value="FMN-linked oxidoreductases"/>
    <property type="match status" value="1"/>
</dbReference>
<dbReference type="EMBL" id="KV454208">
    <property type="protein sequence ID" value="ODQ61860.1"/>
    <property type="molecule type" value="Genomic_DNA"/>
</dbReference>
<keyword evidence="3" id="KW-0288">FMN</keyword>
<dbReference type="Gene3D" id="3.20.20.70">
    <property type="entry name" value="Aldolase class I"/>
    <property type="match status" value="1"/>
</dbReference>
<sequence>MSSETQSLSATKAFDPLKVGSNELSNRIVLAPLTRYRAANNHEPSDLQLEYYTQRAQYPGTLLITEATLVSEQAGGYPNVPGLWSESQTKGWKKIVDSVHSKKSFISAQLWSLGRQADPGYLASQGLSYISASDVYNNDDKRAKAEKANNPLRALTKDEIKTHVDYFVKAAKNAIFGSGFDYVEIHSANGYLFDQFLQSSTNKRTDEYGGSIENRARFLFETIDALIEAVGAEKVAIRLSPWGTYGEMAGDTDTEIVAIHSYVASELQKRKLAGNEIAYLSLVEPEVTGDTDASKVNVNNDWIFLIWRGVVLRTGAFASSTPDYRRIFDAVSQNDRTLIGIGRHFLANPDLLHRLHEGIELNKYHRETFYTPGISYGYTTYPNAGEDWISKDDPASKKEAKVIA</sequence>
<dbReference type="InterPro" id="IPR013785">
    <property type="entry name" value="Aldolase_TIM"/>
</dbReference>
<dbReference type="STRING" id="683960.A0A1E3P975"/>
<comment type="similarity">
    <text evidence="2">Belongs to the NADH:flavin oxidoreductase/NADH oxidase family.</text>
</comment>
<keyword evidence="3" id="KW-0285">Flavoprotein</keyword>
<dbReference type="RefSeq" id="XP_019041067.1">
    <property type="nucleotide sequence ID" value="XM_019181287.1"/>
</dbReference>
<dbReference type="OrthoDB" id="276546at2759"/>
<dbReference type="PANTHER" id="PTHR22893">
    <property type="entry name" value="NADH OXIDOREDUCTASE-RELATED"/>
    <property type="match status" value="1"/>
</dbReference>
<evidence type="ECO:0000256" key="1">
    <source>
        <dbReference type="ARBA" id="ARBA00001917"/>
    </source>
</evidence>
<dbReference type="InterPro" id="IPR001155">
    <property type="entry name" value="OxRdtase_FMN_N"/>
</dbReference>
<dbReference type="Proteomes" id="UP000094112">
    <property type="component" value="Unassembled WGS sequence"/>
</dbReference>
<dbReference type="GO" id="GO:0003959">
    <property type="term" value="F:NADPH dehydrogenase activity"/>
    <property type="evidence" value="ECO:0007669"/>
    <property type="project" value="UniProtKB-ARBA"/>
</dbReference>
<dbReference type="GeneID" id="30198533"/>
<proteinExistence type="inferred from homology"/>
<dbReference type="CDD" id="cd02933">
    <property type="entry name" value="OYE_like_FMN"/>
    <property type="match status" value="1"/>
</dbReference>
<name>A0A1E3P975_WICAA</name>
<dbReference type="PANTHER" id="PTHR22893:SF91">
    <property type="entry name" value="NADPH DEHYDROGENASE 2-RELATED"/>
    <property type="match status" value="1"/>
</dbReference>
<protein>
    <recommendedName>
        <fullName evidence="4">NADH:flavin oxidoreductase/NADH oxidase N-terminal domain-containing protein</fullName>
    </recommendedName>
</protein>
<dbReference type="GO" id="GO:0010181">
    <property type="term" value="F:FMN binding"/>
    <property type="evidence" value="ECO:0007669"/>
    <property type="project" value="InterPro"/>
</dbReference>
<organism evidence="5 6">
    <name type="scientific">Wickerhamomyces anomalus (strain ATCC 58044 / CBS 1984 / NCYC 433 / NRRL Y-366-8)</name>
    <name type="common">Yeast</name>
    <name type="synonym">Hansenula anomala</name>
    <dbReference type="NCBI Taxonomy" id="683960"/>
    <lineage>
        <taxon>Eukaryota</taxon>
        <taxon>Fungi</taxon>
        <taxon>Dikarya</taxon>
        <taxon>Ascomycota</taxon>
        <taxon>Saccharomycotina</taxon>
        <taxon>Saccharomycetes</taxon>
        <taxon>Phaffomycetales</taxon>
        <taxon>Wickerhamomycetaceae</taxon>
        <taxon>Wickerhamomyces</taxon>
    </lineage>
</organism>
<dbReference type="InterPro" id="IPR045247">
    <property type="entry name" value="Oye-like"/>
</dbReference>
<evidence type="ECO:0000259" key="4">
    <source>
        <dbReference type="Pfam" id="PF00724"/>
    </source>
</evidence>
<gene>
    <name evidence="5" type="ORF">WICANDRAFT_26669</name>
</gene>
<dbReference type="FunFam" id="3.20.20.70:FF:000138">
    <property type="entry name" value="NADPH dehydrogenase 1"/>
    <property type="match status" value="1"/>
</dbReference>
<keyword evidence="6" id="KW-1185">Reference proteome</keyword>
<dbReference type="AlphaFoldDB" id="A0A1E3P975"/>
<dbReference type="Pfam" id="PF00724">
    <property type="entry name" value="Oxidored_FMN"/>
    <property type="match status" value="1"/>
</dbReference>
<evidence type="ECO:0000313" key="5">
    <source>
        <dbReference type="EMBL" id="ODQ61860.1"/>
    </source>
</evidence>